<comment type="caution">
    <text evidence="2">The sequence shown here is derived from an EMBL/GenBank/DDBJ whole genome shotgun (WGS) entry which is preliminary data.</text>
</comment>
<dbReference type="RefSeq" id="WP_113959454.1">
    <property type="nucleotide sequence ID" value="NZ_QNRR01000006.1"/>
</dbReference>
<sequence length="445" mass="49139">MNGALSYAGLILLVMAFGLTRASAQMRDDRADIPSGGSMPLLNDWKFSVEGHARTMQETYRGVDFGLGDIDNDAWVHQRVQVMLRAEYESTFALVTELTWGRMWGKRNPLAPPDEDKPDFLQLFAEWKDTLADAGDDTLLIRGGRQTLYYGSGRLLSIREGANQRLAHDALLVSLSGSPGIRVDAFIASPVQIEDGAFDNRSHPDEVLFWSVYAVLPSPLGKEHYVDLYYIGLRDEDSIFAEMGGGELRHTIGTRWWSEVEPLVYNTEFILQFGETGDRDILAGAASLGVGYVFRDVPWRPTLMLRGDLISGGDASGDLHTFHPLFQANNYFNEGGFVSPSNLWNINPLVKLKPHPKVEVTMGVNFLWRFSAEDDVYGPPLQRLAGPAPGGERYLGTAYNAAISWQATSSTELSVGFTHHEAGSSLTSVGGGDEDYFQASVKVEF</sequence>
<feature type="domain" description="Alginate export" evidence="1">
    <location>
        <begin position="50"/>
        <end position="434"/>
    </location>
</feature>
<protein>
    <submittedName>
        <fullName evidence="2">Alginate export protein</fullName>
    </submittedName>
</protein>
<keyword evidence="3" id="KW-1185">Reference proteome</keyword>
<evidence type="ECO:0000259" key="1">
    <source>
        <dbReference type="Pfam" id="PF13372"/>
    </source>
</evidence>
<dbReference type="AlphaFoldDB" id="A0A366HHR6"/>
<name>A0A366HHR6_9BACT</name>
<proteinExistence type="predicted"/>
<evidence type="ECO:0000313" key="2">
    <source>
        <dbReference type="EMBL" id="RBP42308.1"/>
    </source>
</evidence>
<organism evidence="2 3">
    <name type="scientific">Roseimicrobium gellanilyticum</name>
    <dbReference type="NCBI Taxonomy" id="748857"/>
    <lineage>
        <taxon>Bacteria</taxon>
        <taxon>Pseudomonadati</taxon>
        <taxon>Verrucomicrobiota</taxon>
        <taxon>Verrucomicrobiia</taxon>
        <taxon>Verrucomicrobiales</taxon>
        <taxon>Verrucomicrobiaceae</taxon>
        <taxon>Roseimicrobium</taxon>
    </lineage>
</organism>
<dbReference type="InterPro" id="IPR025388">
    <property type="entry name" value="Alginate_export_dom"/>
</dbReference>
<dbReference type="Proteomes" id="UP000253426">
    <property type="component" value="Unassembled WGS sequence"/>
</dbReference>
<dbReference type="Pfam" id="PF13372">
    <property type="entry name" value="Alginate_exp"/>
    <property type="match status" value="1"/>
</dbReference>
<accession>A0A366HHR6</accession>
<dbReference type="EMBL" id="QNRR01000006">
    <property type="protein sequence ID" value="RBP42308.1"/>
    <property type="molecule type" value="Genomic_DNA"/>
</dbReference>
<evidence type="ECO:0000313" key="3">
    <source>
        <dbReference type="Proteomes" id="UP000253426"/>
    </source>
</evidence>
<gene>
    <name evidence="2" type="ORF">DES53_10612</name>
</gene>
<dbReference type="OrthoDB" id="9764666at2"/>
<reference evidence="2 3" key="1">
    <citation type="submission" date="2018-06" db="EMBL/GenBank/DDBJ databases">
        <title>Genomic Encyclopedia of Type Strains, Phase IV (KMG-IV): sequencing the most valuable type-strain genomes for metagenomic binning, comparative biology and taxonomic classification.</title>
        <authorList>
            <person name="Goeker M."/>
        </authorList>
    </citation>
    <scope>NUCLEOTIDE SEQUENCE [LARGE SCALE GENOMIC DNA]</scope>
    <source>
        <strain evidence="2 3">DSM 25532</strain>
    </source>
</reference>
<dbReference type="InterPro" id="IPR053728">
    <property type="entry name" value="Alginate_Permeability_Chnl"/>
</dbReference>
<dbReference type="Gene3D" id="2.40.160.100">
    <property type="match status" value="1"/>
</dbReference>